<accession>J1YA74</accession>
<name>J1YA74_9ALTE</name>
<dbReference type="EMBL" id="ALAB01000028">
    <property type="protein sequence ID" value="EJI84710.1"/>
    <property type="molecule type" value="Genomic_DNA"/>
</dbReference>
<evidence type="ECO:0000256" key="1">
    <source>
        <dbReference type="SAM" id="Phobius"/>
    </source>
</evidence>
<organism evidence="2 3">
    <name type="scientific">Alishewanella aestuarii B11</name>
    <dbReference type="NCBI Taxonomy" id="1197174"/>
    <lineage>
        <taxon>Bacteria</taxon>
        <taxon>Pseudomonadati</taxon>
        <taxon>Pseudomonadota</taxon>
        <taxon>Gammaproteobacteria</taxon>
        <taxon>Alteromonadales</taxon>
        <taxon>Alteromonadaceae</taxon>
        <taxon>Alishewanella</taxon>
    </lineage>
</organism>
<feature type="transmembrane region" description="Helical" evidence="1">
    <location>
        <begin position="20"/>
        <end position="37"/>
    </location>
</feature>
<keyword evidence="1" id="KW-0812">Transmembrane</keyword>
<gene>
    <name evidence="2" type="ORF">AEST_23850</name>
</gene>
<evidence type="ECO:0000313" key="2">
    <source>
        <dbReference type="EMBL" id="EJI84710.1"/>
    </source>
</evidence>
<keyword evidence="3" id="KW-1185">Reference proteome</keyword>
<protein>
    <submittedName>
        <fullName evidence="2">Uncharacterized protein</fullName>
    </submittedName>
</protein>
<keyword evidence="1" id="KW-1133">Transmembrane helix</keyword>
<keyword evidence="1" id="KW-0472">Membrane</keyword>
<dbReference type="Proteomes" id="UP000012043">
    <property type="component" value="Unassembled WGS sequence"/>
</dbReference>
<evidence type="ECO:0000313" key="3">
    <source>
        <dbReference type="Proteomes" id="UP000012043"/>
    </source>
</evidence>
<sequence>MFSVLYIHSFWAEAPYVFDFISLWLFVFVAFASGGRIS</sequence>
<dbReference type="AlphaFoldDB" id="J1YA74"/>
<dbReference type="PATRIC" id="fig|1197174.4.peg.2336"/>
<reference evidence="2 3" key="1">
    <citation type="journal article" date="2012" name="J. Bacteriol.">
        <title>Genome Sequence of Pectin-Degrading Alishewanella aestuarii Strain B11T, Isolated from Tidal Flat Sediment.</title>
        <authorList>
            <person name="Jung J."/>
            <person name="Choi S."/>
            <person name="Chun J."/>
            <person name="Park W."/>
        </authorList>
    </citation>
    <scope>NUCLEOTIDE SEQUENCE [LARGE SCALE GENOMIC DNA]</scope>
    <source>
        <strain evidence="2 3">B11</strain>
    </source>
</reference>
<proteinExistence type="predicted"/>
<comment type="caution">
    <text evidence="2">The sequence shown here is derived from an EMBL/GenBank/DDBJ whole genome shotgun (WGS) entry which is preliminary data.</text>
</comment>